<evidence type="ECO:0000256" key="17">
    <source>
        <dbReference type="ARBA" id="ARBA00023027"/>
    </source>
</evidence>
<evidence type="ECO:0000256" key="20">
    <source>
        <dbReference type="ARBA" id="ARBA00034078"/>
    </source>
</evidence>
<dbReference type="Pfam" id="PF00941">
    <property type="entry name" value="FAD_binding_5"/>
    <property type="match status" value="1"/>
</dbReference>
<dbReference type="InterPro" id="IPR040457">
    <property type="entry name" value="GCP_C"/>
</dbReference>
<dbReference type="SMART" id="SM01008">
    <property type="entry name" value="Ald_Xan_dh_C"/>
    <property type="match status" value="1"/>
</dbReference>
<dbReference type="GO" id="GO:0005874">
    <property type="term" value="C:microtubule"/>
    <property type="evidence" value="ECO:0007669"/>
    <property type="project" value="UniProtKB-KW"/>
</dbReference>
<dbReference type="InterPro" id="IPR036318">
    <property type="entry name" value="FAD-bd_PCMH-like_sf"/>
</dbReference>
<dbReference type="Pfam" id="PF02738">
    <property type="entry name" value="MoCoBD_1"/>
    <property type="match status" value="1"/>
</dbReference>
<name>A0A8S2AFK2_ARAAE</name>
<dbReference type="Pfam" id="PF01799">
    <property type="entry name" value="Fer2_2"/>
    <property type="match status" value="1"/>
</dbReference>
<dbReference type="GO" id="GO:0050302">
    <property type="term" value="F:indole-3-acetaldehyde oxidase activity"/>
    <property type="evidence" value="ECO:0007669"/>
    <property type="project" value="UniProtKB-EC"/>
</dbReference>
<dbReference type="SMART" id="SM01092">
    <property type="entry name" value="CO_deh_flav_C"/>
    <property type="match status" value="1"/>
</dbReference>
<feature type="domain" description="2Fe-2S ferredoxin-type" evidence="25">
    <location>
        <begin position="1171"/>
        <end position="1260"/>
    </location>
</feature>
<evidence type="ECO:0000256" key="13">
    <source>
        <dbReference type="ARBA" id="ARBA00022865"/>
    </source>
</evidence>
<evidence type="ECO:0000256" key="14">
    <source>
        <dbReference type="ARBA" id="ARBA00023002"/>
    </source>
</evidence>
<evidence type="ECO:0000256" key="7">
    <source>
        <dbReference type="ARBA" id="ARBA00022505"/>
    </source>
</evidence>
<evidence type="ECO:0000256" key="11">
    <source>
        <dbReference type="ARBA" id="ARBA00022723"/>
    </source>
</evidence>
<comment type="cofactor">
    <cofactor evidence="2">
        <name>FAD</name>
        <dbReference type="ChEBI" id="CHEBI:57692"/>
    </cofactor>
</comment>
<keyword evidence="15" id="KW-0408">Iron</keyword>
<comment type="catalytic activity">
    <reaction evidence="21">
        <text>indole-3-acetaldehyde + O2 + H2O = (indol-3-yl)acetate + H2O2 + H(+)</text>
        <dbReference type="Rhea" id="RHEA:16277"/>
        <dbReference type="ChEBI" id="CHEBI:15377"/>
        <dbReference type="ChEBI" id="CHEBI:15378"/>
        <dbReference type="ChEBI" id="CHEBI:15379"/>
        <dbReference type="ChEBI" id="CHEBI:16240"/>
        <dbReference type="ChEBI" id="CHEBI:18086"/>
        <dbReference type="ChEBI" id="CHEBI:30854"/>
        <dbReference type="EC" id="1.2.3.7"/>
    </reaction>
</comment>
<dbReference type="InterPro" id="IPR008274">
    <property type="entry name" value="AldOxase/xan_DH_MoCoBD1"/>
</dbReference>
<dbReference type="EC" id="1.2.3.7" evidence="22"/>
<evidence type="ECO:0000256" key="6">
    <source>
        <dbReference type="ARBA" id="ARBA00022490"/>
    </source>
</evidence>
<dbReference type="Gene3D" id="3.30.43.10">
    <property type="entry name" value="Uridine Diphospho-n-acetylenolpyruvylglucosamine Reductase, domain 2"/>
    <property type="match status" value="1"/>
</dbReference>
<dbReference type="InterPro" id="IPR041470">
    <property type="entry name" value="GCP_N"/>
</dbReference>
<comment type="similarity">
    <text evidence="4">Belongs to the xanthine dehydrogenase family.</text>
</comment>
<dbReference type="PANTHER" id="PTHR11908">
    <property type="entry name" value="XANTHINE DEHYDROGENASE"/>
    <property type="match status" value="1"/>
</dbReference>
<evidence type="ECO:0000256" key="2">
    <source>
        <dbReference type="ARBA" id="ARBA00001974"/>
    </source>
</evidence>
<dbReference type="PANTHER" id="PTHR11908:SF132">
    <property type="entry name" value="ALDEHYDE OXIDASE 1-RELATED"/>
    <property type="match status" value="1"/>
</dbReference>
<comment type="cofactor">
    <cofactor evidence="1">
        <name>Mo-molybdopterin</name>
        <dbReference type="ChEBI" id="CHEBI:71302"/>
    </cofactor>
</comment>
<evidence type="ECO:0000256" key="9">
    <source>
        <dbReference type="ARBA" id="ARBA00022701"/>
    </source>
</evidence>
<keyword evidence="10" id="KW-0001">2Fe-2S</keyword>
<feature type="domain" description="FAD-binding PCMH-type" evidence="26">
    <location>
        <begin position="1385"/>
        <end position="1574"/>
    </location>
</feature>
<evidence type="ECO:0000256" key="3">
    <source>
        <dbReference type="ARBA" id="ARBA00004245"/>
    </source>
</evidence>
<dbReference type="EMBL" id="LR999455">
    <property type="protein sequence ID" value="CAE6074899.1"/>
    <property type="molecule type" value="Genomic_DNA"/>
</dbReference>
<dbReference type="InterPro" id="IPR036884">
    <property type="entry name" value="2Fe-2S-bd_dom_sf"/>
</dbReference>
<evidence type="ECO:0000256" key="12">
    <source>
        <dbReference type="ARBA" id="ARBA00022827"/>
    </source>
</evidence>
<proteinExistence type="inferred from homology"/>
<keyword evidence="7" id="KW-0500">Molybdenum</keyword>
<dbReference type="InterPro" id="IPR001041">
    <property type="entry name" value="2Fe-2S_ferredoxin-type"/>
</dbReference>
<evidence type="ECO:0000256" key="4">
    <source>
        <dbReference type="ARBA" id="ARBA00006849"/>
    </source>
</evidence>
<dbReference type="PROSITE" id="PS51387">
    <property type="entry name" value="FAD_PCMH"/>
    <property type="match status" value="1"/>
</dbReference>
<dbReference type="InterPro" id="IPR037165">
    <property type="entry name" value="AldOxase/xan_DH_Mopterin-bd_sf"/>
</dbReference>
<dbReference type="GO" id="GO:0043015">
    <property type="term" value="F:gamma-tubulin binding"/>
    <property type="evidence" value="ECO:0007669"/>
    <property type="project" value="InterPro"/>
</dbReference>
<dbReference type="InterPro" id="IPR036856">
    <property type="entry name" value="Ald_Oxase/Xan_DH_a/b_sf"/>
</dbReference>
<keyword evidence="9" id="KW-0493">Microtubule</keyword>
<dbReference type="InterPro" id="IPR016169">
    <property type="entry name" value="FAD-bd_PCMH_sub2"/>
</dbReference>
<evidence type="ECO:0000256" key="24">
    <source>
        <dbReference type="SAM" id="MobiDB-lite"/>
    </source>
</evidence>
<dbReference type="GO" id="GO:0009688">
    <property type="term" value="P:abscisic acid biosynthetic process"/>
    <property type="evidence" value="ECO:0007669"/>
    <property type="project" value="UniProtKB-KW"/>
</dbReference>
<evidence type="ECO:0000256" key="10">
    <source>
        <dbReference type="ARBA" id="ARBA00022714"/>
    </source>
</evidence>
<dbReference type="InterPro" id="IPR002888">
    <property type="entry name" value="2Fe-2S-bd"/>
</dbReference>
<evidence type="ECO:0000256" key="18">
    <source>
        <dbReference type="ARBA" id="ARBA00023070"/>
    </source>
</evidence>
<evidence type="ECO:0000259" key="26">
    <source>
        <dbReference type="PROSITE" id="PS51387"/>
    </source>
</evidence>
<dbReference type="Gene3D" id="1.10.150.120">
    <property type="entry name" value="[2Fe-2S]-binding domain"/>
    <property type="match status" value="1"/>
</dbReference>
<dbReference type="InterPro" id="IPR016167">
    <property type="entry name" value="FAD-bd_PCMH_sub1"/>
</dbReference>
<organism evidence="27 28">
    <name type="scientific">Arabidopsis arenosa</name>
    <name type="common">Sand rock-cress</name>
    <name type="synonym">Cardaminopsis arenosa</name>
    <dbReference type="NCBI Taxonomy" id="38785"/>
    <lineage>
        <taxon>Eukaryota</taxon>
        <taxon>Viridiplantae</taxon>
        <taxon>Streptophyta</taxon>
        <taxon>Embryophyta</taxon>
        <taxon>Tracheophyta</taxon>
        <taxon>Spermatophyta</taxon>
        <taxon>Magnoliopsida</taxon>
        <taxon>eudicotyledons</taxon>
        <taxon>Gunneridae</taxon>
        <taxon>Pentapetalae</taxon>
        <taxon>rosids</taxon>
        <taxon>malvids</taxon>
        <taxon>Brassicales</taxon>
        <taxon>Brassicaceae</taxon>
        <taxon>Camelineae</taxon>
        <taxon>Arabidopsis</taxon>
    </lineage>
</organism>
<evidence type="ECO:0000256" key="21">
    <source>
        <dbReference type="ARBA" id="ARBA00052415"/>
    </source>
</evidence>
<dbReference type="PROSITE" id="PS51085">
    <property type="entry name" value="2FE2S_FER_2"/>
    <property type="match status" value="1"/>
</dbReference>
<evidence type="ECO:0000256" key="23">
    <source>
        <dbReference type="ARBA" id="ARBA00072265"/>
    </source>
</evidence>
<keyword evidence="14" id="KW-0560">Oxidoreductase</keyword>
<dbReference type="InterPro" id="IPR006058">
    <property type="entry name" value="2Fe2S_fd_BS"/>
</dbReference>
<reference evidence="27" key="1">
    <citation type="submission" date="2021-01" db="EMBL/GenBank/DDBJ databases">
        <authorList>
            <person name="Bezrukov I."/>
        </authorList>
    </citation>
    <scope>NUCLEOTIDE SEQUENCE</scope>
</reference>
<comment type="cofactor">
    <cofactor evidence="20">
        <name>[2Fe-2S] cluster</name>
        <dbReference type="ChEBI" id="CHEBI:190135"/>
    </cofactor>
</comment>
<dbReference type="InterPro" id="IPR016208">
    <property type="entry name" value="Ald_Oxase/xanthine_DH-like"/>
</dbReference>
<accession>A0A8S2AFK2</accession>
<dbReference type="PROSITE" id="PS00197">
    <property type="entry name" value="2FE2S_FER_1"/>
    <property type="match status" value="1"/>
</dbReference>
<keyword evidence="16" id="KW-0411">Iron-sulfur</keyword>
<evidence type="ECO:0000313" key="28">
    <source>
        <dbReference type="Proteomes" id="UP000682877"/>
    </source>
</evidence>
<evidence type="ECO:0000256" key="1">
    <source>
        <dbReference type="ARBA" id="ARBA00001924"/>
    </source>
</evidence>
<dbReference type="Pfam" id="PF01315">
    <property type="entry name" value="Ald_Xan_dh_C"/>
    <property type="match status" value="1"/>
</dbReference>
<dbReference type="FunFam" id="3.30.365.10:FF:000001">
    <property type="entry name" value="Xanthine dehydrogenase oxidase"/>
    <property type="match status" value="1"/>
</dbReference>
<dbReference type="InterPro" id="IPR000674">
    <property type="entry name" value="Ald_Oxase/Xan_DH_a/b"/>
</dbReference>
<evidence type="ECO:0000313" key="27">
    <source>
        <dbReference type="EMBL" id="CAE6074899.1"/>
    </source>
</evidence>
<dbReference type="Gene3D" id="3.30.390.50">
    <property type="entry name" value="CO dehydrogenase flavoprotein, C-terminal domain"/>
    <property type="match status" value="1"/>
</dbReference>
<keyword evidence="19" id="KW-0206">Cytoskeleton</keyword>
<comment type="similarity">
    <text evidence="5">Belongs to the TUBGCP family.</text>
</comment>
<keyword evidence="6" id="KW-0963">Cytoplasm</keyword>
<keyword evidence="18" id="KW-0073">Auxin biosynthesis</keyword>
<sequence length="2489" mass="277005">MPVVATSLVSLQEKLKVEEPYLPPRNWESLSSQSRRFLPPTRSSASSSSVSESSLIRLALNALQGVESSLISIEQISSALCSEPADRTLHKIPSLWHRLSSTDALGQILRNIGCFGSLVFLLHKFVDHFTSLNLDVETAVEGQGSYKIGENEEVNNKSCYTLVNQAFAIAVRKVLEGYISGLDTLCASIELRRSSNIVDGSDHGSSSSGCLTNVVHPKITLLEVFLHTRELRTQIEALANICNLYDIPLSYCASPWECLITEATTRFHGFYRGSDLLTYLYTQLQVADPAHSAMLKFLFLKTCEPYCEFIRSWMFKAELNDPHKEFIVECLSESTSFSWNKPGTSPLKSVREQGGLVPCFLNGFLEPILRAGQQLQVITKLLELCNLPASGHKNYTDLLPCWTYFSTSSPGHPSPITFSKLQIEVMVKKRDDYYRMMQEKLGDFSEKFELFPGQVPGALSLPISYGDGDKNSVYFTLDESLLIPSTVAIDLTRDQSGSDSDDQNTEDRWFSEIDVSCSSECSSTRDSLEASDVGLLDSQSTLVGPPPNYLSALRFSVASDGNCKQNLVQHSDSGYIDNNFVKQGEKADTNHQWMDTITEPEESTGVCEDDKFRGPISIKSWPLGGLPRNPLCVDKKSAEDDREDPRNDSGAMTEQRHLMNTDEGKLFLNNISTSGSCSKHERRHDLLENCLSSKLDLMKDTKVNYPYEVLSMNPLLRCDFLRKHGNTNSRNQGKSLPWFDFSAVDDPSKTCLTRIPVRVPIDFHKESHSFQTDRKRHRHANQECGIDRFDVEEPKVSCSHLSSGIKGCAEEKKLNAFGGGRWEGMLRRSNNPETSAFSDRRQDSSGTFELPLDFVIDKCLLQEIHLQYNFVSKLAIKLLEEGFGLQEHLLALRRYHFMELADWADVFVVSVWHHKWLVTEADKRIAEIQGFLESSIQRSSCERDICKDRLFLYKRQGTMHIPPSTIGVRSFDFLRLGYRVDWPISIILTCDALKAYADVFSFLVQVKLAAYVLTDVWCSLKDVRHMMHENKEKILKQELRWLNILMKLRHQVNHFVTALQQYVHSELSHVSWSKFLHSLKNKVKDMMDLESVHMAYLSEALRICFLSDETRVISNIIENILQCALDFRSCLPRGIQSTDRVPNDSQTKTLGINTSQVIMRQVERKRKREIMSLVFAINGQRFELELSSVDPSTTLLEFLRYQTTFKSVKLSCGEGGCGACVVLLSKYDPVLQKVEDFTVSSCLTLLCSVNHCSITTSEGLGNSRDGFHPIHKRLSGFHASQCGFCTPGMCVSLFSALLDADKSESSELTVVEAEKAVSGNLCRCTGYRPIVDACKSFASDVDIEDLGLNSFCRKGDKDSSSLTRFDSEKRICTFPEFLKDEIKSVDSGMYRWCSPVSVEELSSLLEACKTKRDGVSIKLVAGNTSMGYYKDEREQSYDKYIDITRIPQLKEIKENQNGVEIGSVVTISKVIAALKEIRVSSGVENMFGKLATHMEKIAARFIRNLGSIGGNLVMAQRKQFPSDMATILLAAGAFVNIMSLPRGLEKLTLEEFLERSPLEAHDLVLSIEIPFWQSETNSELLFETYRAAPRPNGSALAYLNAAFFAEVKDTMVVNCRLAFGAYGTKHAIRCKEIEEFLSGKVITEKVLYEAITLLGNVVVPEDCTSNPAYRSSLAPGFLFKFLHTLMAHPTTDKPSNGYHLDPPKPLPMLSSSQHIPINNEYNPVGEPVTKAGASLQASGEAVYVDDIPSPTNCLYGAFIYSKKPFARIKGIHFKENLVPTGVVAVISRKDVPKGGKNIGMKTGLGSDQLFAEDFTITVGECIAFVVADTQRHADAAANLAVVEYETEDLESPILSVEDAVKKSSLFDIIPFFYPQQVGDTSKGMAEADHRILSSEIRLGSQYFFYMETQTALAVPDEDNCIVVYSSTQTPQYVHSSVAACLGIPENNVRVITRRVGGAFGGKAVKSMPVATACALAANTLQRPVRTYVNRKTDMIMTGGRHPMKITYSVGFKSTGKITALELEILIDAGASLGFSTFIPSNIIGALKKYNWGALSFDIKLCKTNLLSRGIMRSPGDVQGTYIAEAIIENVASSLSLEVDTIRKINLHTYESLALFYKDGAGEPHEYTLSSMWDKVGVSSNFEERVSVVREFNESNMWRKRGISRVPIIYQVSLFSTPGRVSVLSDGTIVVEVGGIELGQGLWTKVKQMTSYALGVLQCDGTEELLEKIRVVQSDSLSMVQGNFTGGSTTSEGSCAAVRLCCETLVKRLKPLMERSGGPVTWKKLISQAYAQSVNLSASDLYTPKDTPMRYLNYGTAVSEVEVDLVTGQTTVLQTDILYDCGKSLNPAVDLGQIEGSFVQGLGFFMLEEYITDPEGLVVTDSTWTYKIPTVDTIPRQFNVEILNSGCHERRVLSSKASGEPPLLLAASVHCATRQAVKEARKQLHMWKGEDGSSDSTFQLPVPATMPVVKELCGLDIIESYLKWKLRSNS</sequence>
<evidence type="ECO:0000256" key="5">
    <source>
        <dbReference type="ARBA" id="ARBA00010337"/>
    </source>
</evidence>
<dbReference type="FunFam" id="3.30.43.10:FF:000023">
    <property type="entry name" value="Indole-3-acetaldehyde oxidase"/>
    <property type="match status" value="1"/>
</dbReference>
<evidence type="ECO:0000256" key="16">
    <source>
        <dbReference type="ARBA" id="ARBA00023014"/>
    </source>
</evidence>
<evidence type="ECO:0000256" key="8">
    <source>
        <dbReference type="ARBA" id="ARBA00022630"/>
    </source>
</evidence>
<dbReference type="Gene3D" id="3.30.465.10">
    <property type="match status" value="1"/>
</dbReference>
<dbReference type="SUPFAM" id="SSF56003">
    <property type="entry name" value="Molybdenum cofactor-binding domain"/>
    <property type="match status" value="1"/>
</dbReference>
<dbReference type="InterPro" id="IPR002346">
    <property type="entry name" value="Mopterin_DH_FAD-bd"/>
</dbReference>
<evidence type="ECO:0000256" key="19">
    <source>
        <dbReference type="ARBA" id="ARBA00023212"/>
    </source>
</evidence>
<dbReference type="SUPFAM" id="SSF55447">
    <property type="entry name" value="CO dehydrogenase flavoprotein C-terminal domain-like"/>
    <property type="match status" value="1"/>
</dbReference>
<dbReference type="Proteomes" id="UP000682877">
    <property type="component" value="Chromosome 5"/>
</dbReference>
<keyword evidence="28" id="KW-1185">Reference proteome</keyword>
<keyword evidence="11" id="KW-0479">Metal-binding</keyword>
<protein>
    <recommendedName>
        <fullName evidence="23">Indole-3-acetaldehyde oxidase</fullName>
        <ecNumber evidence="22">1.2.3.7</ecNumber>
    </recommendedName>
</protein>
<dbReference type="SUPFAM" id="SSF54665">
    <property type="entry name" value="CO dehydrogenase molybdoprotein N-domain-like"/>
    <property type="match status" value="1"/>
</dbReference>
<dbReference type="SUPFAM" id="SSF54292">
    <property type="entry name" value="2Fe-2S ferredoxin-like"/>
    <property type="match status" value="1"/>
</dbReference>
<feature type="region of interest" description="Disordered" evidence="24">
    <location>
        <begin position="629"/>
        <end position="659"/>
    </location>
</feature>
<dbReference type="CDD" id="cd00207">
    <property type="entry name" value="fer2"/>
    <property type="match status" value="1"/>
</dbReference>
<dbReference type="InterPro" id="IPR005107">
    <property type="entry name" value="CO_DH_flav_C"/>
</dbReference>
<dbReference type="InterPro" id="IPR042241">
    <property type="entry name" value="GCP_C_sf"/>
</dbReference>
<dbReference type="GO" id="GO:0051537">
    <property type="term" value="F:2 iron, 2 sulfur cluster binding"/>
    <property type="evidence" value="ECO:0007669"/>
    <property type="project" value="UniProtKB-KW"/>
</dbReference>
<dbReference type="Pfam" id="PF20256">
    <property type="entry name" value="MoCoBD_2"/>
    <property type="match status" value="1"/>
</dbReference>
<dbReference type="GO" id="GO:0009851">
    <property type="term" value="P:auxin biosynthetic process"/>
    <property type="evidence" value="ECO:0007669"/>
    <property type="project" value="UniProtKB-KW"/>
</dbReference>
<dbReference type="GO" id="GO:0071949">
    <property type="term" value="F:FAD binding"/>
    <property type="evidence" value="ECO:0007669"/>
    <property type="project" value="InterPro"/>
</dbReference>
<evidence type="ECO:0000259" key="25">
    <source>
        <dbReference type="PROSITE" id="PS51085"/>
    </source>
</evidence>
<dbReference type="Gene3D" id="3.90.1170.50">
    <property type="entry name" value="Aldehyde oxidase/xanthine dehydrogenase, a/b hammerhead"/>
    <property type="match status" value="1"/>
</dbReference>
<dbReference type="FunFam" id="1.20.120.1900:FF:000018">
    <property type="entry name" value="Gamma-tubulin complex component 6 isoform A"/>
    <property type="match status" value="1"/>
</dbReference>
<evidence type="ECO:0000256" key="15">
    <source>
        <dbReference type="ARBA" id="ARBA00023004"/>
    </source>
</evidence>
<evidence type="ECO:0000256" key="22">
    <source>
        <dbReference type="ARBA" id="ARBA00067017"/>
    </source>
</evidence>
<dbReference type="Pfam" id="PF04130">
    <property type="entry name" value="GCP_C_terminal"/>
    <property type="match status" value="1"/>
</dbReference>
<dbReference type="Pfam" id="PF03450">
    <property type="entry name" value="CO_deh_flav_C"/>
    <property type="match status" value="1"/>
</dbReference>
<dbReference type="FunFam" id="1.10.150.120:FF:000006">
    <property type="entry name" value="Aldehyde oxidase"/>
    <property type="match status" value="1"/>
</dbReference>
<comment type="subcellular location">
    <subcellularLocation>
        <location evidence="3">Cytoplasm</location>
        <location evidence="3">Cytoskeleton</location>
    </subcellularLocation>
</comment>
<dbReference type="InterPro" id="IPR036010">
    <property type="entry name" value="2Fe-2S_ferredoxin-like_sf"/>
</dbReference>
<keyword evidence="8" id="KW-0285">Flavoprotein</keyword>
<keyword evidence="12" id="KW-0274">FAD</keyword>
<keyword evidence="13" id="KW-0937">Abscisic acid biosynthesis</keyword>
<dbReference type="Pfam" id="PF17681">
    <property type="entry name" value="GCP_N_terminal"/>
    <property type="match status" value="1"/>
</dbReference>
<dbReference type="SUPFAM" id="SSF47741">
    <property type="entry name" value="CO dehydrogenase ISP C-domain like"/>
    <property type="match status" value="1"/>
</dbReference>
<gene>
    <name evidence="27" type="ORF">AARE701A_LOCUS12479</name>
</gene>
<feature type="compositionally biased region" description="Basic and acidic residues" evidence="24">
    <location>
        <begin position="633"/>
        <end position="647"/>
    </location>
</feature>
<dbReference type="GO" id="GO:0005506">
    <property type="term" value="F:iron ion binding"/>
    <property type="evidence" value="ECO:0007669"/>
    <property type="project" value="InterPro"/>
</dbReference>
<dbReference type="Gene3D" id="1.20.120.1900">
    <property type="entry name" value="Gamma-tubulin complex, C-terminal domain"/>
    <property type="match status" value="1"/>
</dbReference>
<dbReference type="FunFam" id="3.30.390.50:FF:000003">
    <property type="entry name" value="Aldehyde oxidase1"/>
    <property type="match status" value="1"/>
</dbReference>
<dbReference type="InterPro" id="IPR016166">
    <property type="entry name" value="FAD-bd_PCMH"/>
</dbReference>
<dbReference type="FunFam" id="3.10.20.30:FF:000012">
    <property type="entry name" value="Xanthine dehydrogenase/oxidase"/>
    <property type="match status" value="1"/>
</dbReference>
<dbReference type="SUPFAM" id="SSF56176">
    <property type="entry name" value="FAD-binding/transporter-associated domain-like"/>
    <property type="match status" value="1"/>
</dbReference>
<dbReference type="InterPro" id="IPR036683">
    <property type="entry name" value="CO_DH_flav_C_dom_sf"/>
</dbReference>
<dbReference type="Gene3D" id="3.30.365.10">
    <property type="entry name" value="Aldehyde oxidase/xanthine dehydrogenase, molybdopterin binding domain"/>
    <property type="match status" value="4"/>
</dbReference>
<dbReference type="InterPro" id="IPR046867">
    <property type="entry name" value="AldOxase/xan_DH_MoCoBD2"/>
</dbReference>
<keyword evidence="17" id="KW-0520">NAD</keyword>